<dbReference type="KEGG" id="trb:HB776_16200"/>
<dbReference type="Proteomes" id="UP000515291">
    <property type="component" value="Chromosome"/>
</dbReference>
<dbReference type="EMBL" id="CP050292">
    <property type="protein sequence ID" value="QND75478.1"/>
    <property type="molecule type" value="Genomic_DNA"/>
</dbReference>
<accession>A0A7G6U8Z6</accession>
<name>A0A7G6U8Z6_9BRAD</name>
<reference evidence="2" key="1">
    <citation type="journal article" date="2020" name="Mol. Plant Microbe">
        <title>Rhizobial microsymbionts of the narrowly endemic Oxytropis species growing in Kamchatka are characterized by significant genetic diversity and possess a set of genes that are associated with T3SS and T6SS secretion systems and can affect the development of symbiosis.</title>
        <authorList>
            <person name="Safronova V."/>
            <person name="Guro P."/>
            <person name="Sazanova A."/>
            <person name="Kuznetsova I."/>
            <person name="Belimov A."/>
            <person name="Yakubov V."/>
            <person name="Chirak E."/>
            <person name="Afonin A."/>
            <person name="Gogolev Y."/>
            <person name="Andronov E."/>
            <person name="Tikhonovich I."/>
        </authorList>
    </citation>
    <scope>NUCLEOTIDE SEQUENCE [LARGE SCALE GENOMIC DNA]</scope>
    <source>
        <strain evidence="2">581</strain>
    </source>
</reference>
<dbReference type="AlphaFoldDB" id="A0A7G6U8Z6"/>
<proteinExistence type="predicted"/>
<dbReference type="RefSeq" id="WP_175368255.1">
    <property type="nucleotide sequence ID" value="NZ_CP050292.1"/>
</dbReference>
<evidence type="ECO:0000313" key="1">
    <source>
        <dbReference type="EMBL" id="QND75478.1"/>
    </source>
</evidence>
<sequence>MSIALRKQYVSRPELSFGPLRFIECLPWLVLAAGMRVIAFSGGVIALPAIFVATVAVLLAFLVTARRSIELADGETHLGAMTFEDEFRLSLRILVRIGALMLVASMISVSLGISPLDLNFMGGIDGMAFDQPTAAGKIWNASIATLILLMIVGVERHDNRVRFFAACREFARRSAWLGVGLLVLTAAYFGLGFVQGLVRNAIAIYGQAPTTNTFIRNLIFFVFIFSFAMLRLWVTLMILTAALKQSHLRGD</sequence>
<organism evidence="1 2">
    <name type="scientific">Tardiphaga robiniae</name>
    <dbReference type="NCBI Taxonomy" id="943830"/>
    <lineage>
        <taxon>Bacteria</taxon>
        <taxon>Pseudomonadati</taxon>
        <taxon>Pseudomonadota</taxon>
        <taxon>Alphaproteobacteria</taxon>
        <taxon>Hyphomicrobiales</taxon>
        <taxon>Nitrobacteraceae</taxon>
        <taxon>Tardiphaga</taxon>
    </lineage>
</organism>
<gene>
    <name evidence="1" type="ORF">HB776_16200</name>
</gene>
<protein>
    <submittedName>
        <fullName evidence="1">Uncharacterized protein</fullName>
    </submittedName>
</protein>
<evidence type="ECO:0000313" key="2">
    <source>
        <dbReference type="Proteomes" id="UP000515291"/>
    </source>
</evidence>